<protein>
    <recommendedName>
        <fullName evidence="6">TM2 domain-containing protein</fullName>
    </recommendedName>
</protein>
<keyword evidence="8" id="KW-1185">Reference proteome</keyword>
<evidence type="ECO:0000259" key="6">
    <source>
        <dbReference type="Pfam" id="PF05154"/>
    </source>
</evidence>
<organism evidence="7 8">
    <name type="scientific">Alcanivorax hongdengensis A-11-3</name>
    <dbReference type="NCBI Taxonomy" id="1177179"/>
    <lineage>
        <taxon>Bacteria</taxon>
        <taxon>Pseudomonadati</taxon>
        <taxon>Pseudomonadota</taxon>
        <taxon>Gammaproteobacteria</taxon>
        <taxon>Oceanospirillales</taxon>
        <taxon>Alcanivoracaceae</taxon>
        <taxon>Alcanivorax</taxon>
    </lineage>
</organism>
<sequence>MQQPNLTQDTHSKLFGYLLWIFGFMGAHRFYYGRQITGTIWFFTLGLFFIGWIIDLFLIPGMDDAADQRYQAGPIDYNISWILLTFLGIFGIHRFYMGKVITGILYLLTAGFFGLGILYDFWTLNGQIAEKNRLAG</sequence>
<comment type="subcellular location">
    <subcellularLocation>
        <location evidence="1">Membrane</location>
        <topology evidence="1">Multi-pass membrane protein</topology>
    </subcellularLocation>
</comment>
<feature type="domain" description="TM2" evidence="6">
    <location>
        <begin position="77"/>
        <end position="122"/>
    </location>
</feature>
<dbReference type="PANTHER" id="PTHR21016">
    <property type="entry name" value="BETA-AMYLOID BINDING PROTEIN-RELATED"/>
    <property type="match status" value="1"/>
</dbReference>
<evidence type="ECO:0000256" key="4">
    <source>
        <dbReference type="ARBA" id="ARBA00023136"/>
    </source>
</evidence>
<dbReference type="GO" id="GO:0016020">
    <property type="term" value="C:membrane"/>
    <property type="evidence" value="ECO:0007669"/>
    <property type="project" value="UniProtKB-SubCell"/>
</dbReference>
<name>L0WHN2_9GAMM</name>
<dbReference type="RefSeq" id="WP_008927641.1">
    <property type="nucleotide sequence ID" value="NZ_AMRJ01000002.1"/>
</dbReference>
<evidence type="ECO:0000256" key="3">
    <source>
        <dbReference type="ARBA" id="ARBA00022989"/>
    </source>
</evidence>
<comment type="caution">
    <text evidence="7">The sequence shown here is derived from an EMBL/GenBank/DDBJ whole genome shotgun (WGS) entry which is preliminary data.</text>
</comment>
<dbReference type="eggNOG" id="COG2314">
    <property type="taxonomic scope" value="Bacteria"/>
</dbReference>
<gene>
    <name evidence="7" type="ORF">A11A3_02272</name>
</gene>
<evidence type="ECO:0000256" key="5">
    <source>
        <dbReference type="SAM" id="Phobius"/>
    </source>
</evidence>
<dbReference type="EMBL" id="AMRJ01000002">
    <property type="protein sequence ID" value="EKF75657.1"/>
    <property type="molecule type" value="Genomic_DNA"/>
</dbReference>
<dbReference type="Proteomes" id="UP000010164">
    <property type="component" value="Unassembled WGS sequence"/>
</dbReference>
<evidence type="ECO:0000313" key="8">
    <source>
        <dbReference type="Proteomes" id="UP000010164"/>
    </source>
</evidence>
<feature type="transmembrane region" description="Helical" evidence="5">
    <location>
        <begin position="14"/>
        <end position="32"/>
    </location>
</feature>
<dbReference type="InterPro" id="IPR050932">
    <property type="entry name" value="TM2D1-3-like"/>
</dbReference>
<dbReference type="PANTHER" id="PTHR21016:SF25">
    <property type="entry name" value="TM2 DOMAIN-CONTAINING PROTEIN DDB_G0277895-RELATED"/>
    <property type="match status" value="1"/>
</dbReference>
<reference evidence="7 8" key="1">
    <citation type="journal article" date="2012" name="J. Bacteriol.">
        <title>Genome Sequence of the Alkane-Degrading Bacterium Alcanivorax hongdengensis Type Strain A-11-3.</title>
        <authorList>
            <person name="Lai Q."/>
            <person name="Shao Z."/>
        </authorList>
    </citation>
    <scope>NUCLEOTIDE SEQUENCE [LARGE SCALE GENOMIC DNA]</scope>
    <source>
        <strain evidence="7 8">A-11-3</strain>
    </source>
</reference>
<feature type="transmembrane region" description="Helical" evidence="5">
    <location>
        <begin position="39"/>
        <end position="59"/>
    </location>
</feature>
<keyword evidence="3 5" id="KW-1133">Transmembrane helix</keyword>
<dbReference type="PATRIC" id="fig|1177179.3.peg.448"/>
<feature type="transmembrane region" description="Helical" evidence="5">
    <location>
        <begin position="79"/>
        <end position="97"/>
    </location>
</feature>
<proteinExistence type="predicted"/>
<keyword evidence="2 5" id="KW-0812">Transmembrane</keyword>
<dbReference type="Pfam" id="PF05154">
    <property type="entry name" value="TM2"/>
    <property type="match status" value="2"/>
</dbReference>
<feature type="domain" description="TM2" evidence="6">
    <location>
        <begin position="11"/>
        <end position="57"/>
    </location>
</feature>
<dbReference type="OrthoDB" id="2004788at2"/>
<keyword evidence="4 5" id="KW-0472">Membrane</keyword>
<feature type="transmembrane region" description="Helical" evidence="5">
    <location>
        <begin position="104"/>
        <end position="122"/>
    </location>
</feature>
<dbReference type="InterPro" id="IPR007829">
    <property type="entry name" value="TM2"/>
</dbReference>
<evidence type="ECO:0000256" key="1">
    <source>
        <dbReference type="ARBA" id="ARBA00004141"/>
    </source>
</evidence>
<evidence type="ECO:0000256" key="2">
    <source>
        <dbReference type="ARBA" id="ARBA00022692"/>
    </source>
</evidence>
<dbReference type="AlphaFoldDB" id="L0WHN2"/>
<accession>L0WHN2</accession>
<dbReference type="STRING" id="1177179.A11A3_02272"/>
<evidence type="ECO:0000313" key="7">
    <source>
        <dbReference type="EMBL" id="EKF75657.1"/>
    </source>
</evidence>